<name>A0AA95JC03_9BACL</name>
<dbReference type="GO" id="GO:0048038">
    <property type="term" value="F:quinone binding"/>
    <property type="evidence" value="ECO:0007669"/>
    <property type="project" value="InterPro"/>
</dbReference>
<dbReference type="Gene3D" id="1.10.10.1150">
    <property type="entry name" value="Coenzyme PQQ synthesis protein D (PqqD)"/>
    <property type="match status" value="1"/>
</dbReference>
<dbReference type="GO" id="GO:0018189">
    <property type="term" value="P:pyrroloquinoline quinone biosynthetic process"/>
    <property type="evidence" value="ECO:0007669"/>
    <property type="project" value="UniProtKB-KW"/>
</dbReference>
<dbReference type="AlphaFoldDB" id="A0AA95JC03"/>
<dbReference type="InterPro" id="IPR022479">
    <property type="entry name" value="PqqD_bac"/>
</dbReference>
<accession>A0AA95JC03</accession>
<evidence type="ECO:0000313" key="4">
    <source>
        <dbReference type="EMBL" id="WEK54666.1"/>
    </source>
</evidence>
<evidence type="ECO:0000256" key="2">
    <source>
        <dbReference type="ARBA" id="ARBA00011741"/>
    </source>
</evidence>
<organism evidence="4 5">
    <name type="scientific">Candidatus Cohnella colombiensis</name>
    <dbReference type="NCBI Taxonomy" id="3121368"/>
    <lineage>
        <taxon>Bacteria</taxon>
        <taxon>Bacillati</taxon>
        <taxon>Bacillota</taxon>
        <taxon>Bacilli</taxon>
        <taxon>Bacillales</taxon>
        <taxon>Paenibacillaceae</taxon>
        <taxon>Cohnella</taxon>
    </lineage>
</organism>
<dbReference type="Proteomes" id="UP001178662">
    <property type="component" value="Chromosome"/>
</dbReference>
<sequence length="92" mass="10595">MIVWDLSDRPKLKSPSRMKYDQARQADMLLLPERVVTLNETAGAILWLCDGQRTIAQIIEELETKYETTNLEEDVVAFLVEAADKGWVEAWK</sequence>
<dbReference type="InterPro" id="IPR041881">
    <property type="entry name" value="PqqD_sf"/>
</dbReference>
<dbReference type="InterPro" id="IPR008792">
    <property type="entry name" value="PQQD"/>
</dbReference>
<evidence type="ECO:0000256" key="1">
    <source>
        <dbReference type="ARBA" id="ARBA00004886"/>
    </source>
</evidence>
<evidence type="ECO:0000313" key="5">
    <source>
        <dbReference type="Proteomes" id="UP001178662"/>
    </source>
</evidence>
<evidence type="ECO:0000256" key="3">
    <source>
        <dbReference type="ARBA" id="ARBA00022905"/>
    </source>
</evidence>
<gene>
    <name evidence="4" type="primary">pqqD</name>
    <name evidence="4" type="ORF">P0Y55_00900</name>
</gene>
<dbReference type="NCBIfam" id="TIGR03859">
    <property type="entry name" value="PQQ_PqqD"/>
    <property type="match status" value="1"/>
</dbReference>
<keyword evidence="5" id="KW-1185">Reference proteome</keyword>
<reference evidence="4" key="1">
    <citation type="submission" date="2023-03" db="EMBL/GenBank/DDBJ databases">
        <title>Andean soil-derived lignocellulolytic bacterial consortium as a source of novel taxa and putative plastic-active enzymes.</title>
        <authorList>
            <person name="Diaz-Garcia L."/>
            <person name="Chuvochina M."/>
            <person name="Feuerriegel G."/>
            <person name="Bunk B."/>
            <person name="Sproer C."/>
            <person name="Streit W.R."/>
            <person name="Rodriguez L.M."/>
            <person name="Overmann J."/>
            <person name="Jimenez D.J."/>
        </authorList>
    </citation>
    <scope>NUCLEOTIDE SEQUENCE</scope>
    <source>
        <strain evidence="4">MAG 2441</strain>
    </source>
</reference>
<proteinExistence type="predicted"/>
<keyword evidence="3" id="KW-0884">PQQ biosynthesis</keyword>
<dbReference type="EMBL" id="CP119317">
    <property type="protein sequence ID" value="WEK54666.1"/>
    <property type="molecule type" value="Genomic_DNA"/>
</dbReference>
<dbReference type="Pfam" id="PF05402">
    <property type="entry name" value="PqqD"/>
    <property type="match status" value="1"/>
</dbReference>
<comment type="subunit">
    <text evidence="2">Monomer. Interacts with PqqE.</text>
</comment>
<comment type="pathway">
    <text evidence="1">Cofactor biosynthesis; pyrroloquinoline quinone biosynthesis.</text>
</comment>
<protein>
    <submittedName>
        <fullName evidence="4">Pyrroloquinoline quinone biosynthesis peptide chaperone PqqD</fullName>
    </submittedName>
</protein>